<gene>
    <name evidence="2" type="ORF">JG688_00010674</name>
</gene>
<comment type="caution">
    <text evidence="2">The sequence shown here is derived from an EMBL/GenBank/DDBJ whole genome shotgun (WGS) entry which is preliminary data.</text>
</comment>
<dbReference type="EMBL" id="JAENGY010000689">
    <property type="protein sequence ID" value="KAG6958081.1"/>
    <property type="molecule type" value="Genomic_DNA"/>
</dbReference>
<reference evidence="2" key="1">
    <citation type="submission" date="2021-01" db="EMBL/GenBank/DDBJ databases">
        <title>Phytophthora aleatoria, a newly-described species from Pinus radiata is distinct from Phytophthora cactorum isolates based on comparative genomics.</title>
        <authorList>
            <person name="Mcdougal R."/>
            <person name="Panda P."/>
            <person name="Williams N."/>
            <person name="Studholme D.J."/>
        </authorList>
    </citation>
    <scope>NUCLEOTIDE SEQUENCE</scope>
    <source>
        <strain evidence="2">NZFS 4037</strain>
    </source>
</reference>
<proteinExistence type="predicted"/>
<evidence type="ECO:0000313" key="2">
    <source>
        <dbReference type="EMBL" id="KAG6958081.1"/>
    </source>
</evidence>
<evidence type="ECO:0000313" key="3">
    <source>
        <dbReference type="Proteomes" id="UP000709295"/>
    </source>
</evidence>
<organism evidence="2 3">
    <name type="scientific">Phytophthora aleatoria</name>
    <dbReference type="NCBI Taxonomy" id="2496075"/>
    <lineage>
        <taxon>Eukaryota</taxon>
        <taxon>Sar</taxon>
        <taxon>Stramenopiles</taxon>
        <taxon>Oomycota</taxon>
        <taxon>Peronosporomycetes</taxon>
        <taxon>Peronosporales</taxon>
        <taxon>Peronosporaceae</taxon>
        <taxon>Phytophthora</taxon>
    </lineage>
</organism>
<accession>A0A8J5J5D6</accession>
<dbReference type="AlphaFoldDB" id="A0A8J5J5D6"/>
<feature type="region of interest" description="Disordered" evidence="1">
    <location>
        <begin position="38"/>
        <end position="57"/>
    </location>
</feature>
<keyword evidence="3" id="KW-1185">Reference proteome</keyword>
<evidence type="ECO:0000256" key="1">
    <source>
        <dbReference type="SAM" id="MobiDB-lite"/>
    </source>
</evidence>
<dbReference type="Proteomes" id="UP000709295">
    <property type="component" value="Unassembled WGS sequence"/>
</dbReference>
<name>A0A8J5J5D6_9STRA</name>
<protein>
    <submittedName>
        <fullName evidence="2">Uncharacterized protein</fullName>
    </submittedName>
</protein>
<sequence>MLLTSSAPTRLIVRKQSGRLCSGRVMTTPDDLRSSMASAFKNSESSQTKLLPTKLSGSMNRQHNEAFDIGWIAIRLRLRRHVHSIGAEQAVLPQHHHS</sequence>